<evidence type="ECO:0000256" key="5">
    <source>
        <dbReference type="RuleBase" id="RU003792"/>
    </source>
</evidence>
<evidence type="ECO:0000256" key="1">
    <source>
        <dbReference type="ARBA" id="ARBA00009375"/>
    </source>
</evidence>
<dbReference type="CDD" id="cd02570">
    <property type="entry name" value="PseudoU_synth_EcTruA"/>
    <property type="match status" value="1"/>
</dbReference>
<dbReference type="HAMAP" id="MF_00171">
    <property type="entry name" value="TruA"/>
    <property type="match status" value="1"/>
</dbReference>
<evidence type="ECO:0000256" key="2">
    <source>
        <dbReference type="ARBA" id="ARBA00022694"/>
    </source>
</evidence>
<reference evidence="8" key="1">
    <citation type="journal article" date="2019" name="Int. J. Syst. Evol. Microbiol.">
        <title>The Global Catalogue of Microorganisms (GCM) 10K type strain sequencing project: providing services to taxonomists for standard genome sequencing and annotation.</title>
        <authorList>
            <consortium name="The Broad Institute Genomics Platform"/>
            <consortium name="The Broad Institute Genome Sequencing Center for Infectious Disease"/>
            <person name="Wu L."/>
            <person name="Ma J."/>
        </authorList>
    </citation>
    <scope>NUCLEOTIDE SEQUENCE [LARGE SCALE GENOMIC DNA]</scope>
    <source>
        <strain evidence="8">CGMCC 1.16305</strain>
    </source>
</reference>
<dbReference type="InterPro" id="IPR020095">
    <property type="entry name" value="PsdUridine_synth_TruA_C"/>
</dbReference>
<comment type="function">
    <text evidence="4">Formation of pseudouridine at positions 38, 39 and 40 in the anticodon stem and loop of transfer RNAs.</text>
</comment>
<dbReference type="Gene3D" id="3.30.70.660">
    <property type="entry name" value="Pseudouridine synthase I, catalytic domain, C-terminal subdomain"/>
    <property type="match status" value="1"/>
</dbReference>
<comment type="similarity">
    <text evidence="1 4 5">Belongs to the tRNA pseudouridine synthase TruA family.</text>
</comment>
<keyword evidence="3 4" id="KW-0413">Isomerase</keyword>
<dbReference type="EMBL" id="JBHTCO010000040">
    <property type="protein sequence ID" value="MFC7394877.1"/>
    <property type="molecule type" value="Genomic_DNA"/>
</dbReference>
<comment type="caution">
    <text evidence="7">The sequence shown here is derived from an EMBL/GenBank/DDBJ whole genome shotgun (WGS) entry which is preliminary data.</text>
</comment>
<keyword evidence="8" id="KW-1185">Reference proteome</keyword>
<dbReference type="InterPro" id="IPR020097">
    <property type="entry name" value="PsdUridine_synth_TruA_a/b_dom"/>
</dbReference>
<evidence type="ECO:0000259" key="6">
    <source>
        <dbReference type="Pfam" id="PF01416"/>
    </source>
</evidence>
<feature type="active site" description="Nucleophile" evidence="4">
    <location>
        <position position="53"/>
    </location>
</feature>
<name>A0ABW2PZV4_9BACL</name>
<feature type="domain" description="Pseudouridine synthase I TruA alpha/beta" evidence="6">
    <location>
        <begin position="9"/>
        <end position="105"/>
    </location>
</feature>
<dbReference type="NCBIfam" id="TIGR00071">
    <property type="entry name" value="hisT_truA"/>
    <property type="match status" value="1"/>
</dbReference>
<keyword evidence="2 4" id="KW-0819">tRNA processing</keyword>
<dbReference type="RefSeq" id="WP_380968786.1">
    <property type="nucleotide sequence ID" value="NZ_JBHTCO010000040.1"/>
</dbReference>
<feature type="binding site" evidence="4">
    <location>
        <position position="111"/>
    </location>
    <ligand>
        <name>substrate</name>
    </ligand>
</feature>
<dbReference type="Gene3D" id="3.30.70.580">
    <property type="entry name" value="Pseudouridine synthase I, catalytic domain, N-terminal subdomain"/>
    <property type="match status" value="1"/>
</dbReference>
<dbReference type="InterPro" id="IPR001406">
    <property type="entry name" value="PsdUridine_synth_TruA"/>
</dbReference>
<evidence type="ECO:0000256" key="3">
    <source>
        <dbReference type="ARBA" id="ARBA00023235"/>
    </source>
</evidence>
<sequence length="245" mass="27969">MARIKCTTSYDGTNFSGYQVQPEKRTVQGEIEAALSRIHKGQPMKITSSGRTDAGVHARAQVFHFDSPLSIPEPNWIRALNGQLPNDIFIRRAEIAASDFHARFDVREKEYHYRILTSQEPDMFRRLYTYHLPEDLDLSKMREACSYFIGTHDFTSFCATNTSVKDKVRTIYSMDIFVENDEVVIAVKGEGFLYQMVRIMTGTLIEVGLNKLAPSEIKAILLKRDRRAAPKTAPAHGLIMWQVSY</sequence>
<protein>
    <recommendedName>
        <fullName evidence="4">tRNA pseudouridine synthase A</fullName>
        <ecNumber evidence="4">5.4.99.12</ecNumber>
    </recommendedName>
    <alternativeName>
        <fullName evidence="4">tRNA pseudouridine(38-40) synthase</fullName>
    </alternativeName>
    <alternativeName>
        <fullName evidence="4">tRNA pseudouridylate synthase I</fullName>
    </alternativeName>
    <alternativeName>
        <fullName evidence="4">tRNA-uridine isomerase I</fullName>
    </alternativeName>
</protein>
<dbReference type="PANTHER" id="PTHR11142">
    <property type="entry name" value="PSEUDOURIDYLATE SYNTHASE"/>
    <property type="match status" value="1"/>
</dbReference>
<dbReference type="SUPFAM" id="SSF55120">
    <property type="entry name" value="Pseudouridine synthase"/>
    <property type="match status" value="1"/>
</dbReference>
<comment type="caution">
    <text evidence="4">Lacks conserved residue(s) required for the propagation of feature annotation.</text>
</comment>
<dbReference type="InterPro" id="IPR020103">
    <property type="entry name" value="PsdUridine_synth_cat_dom_sf"/>
</dbReference>
<dbReference type="PANTHER" id="PTHR11142:SF0">
    <property type="entry name" value="TRNA PSEUDOURIDINE SYNTHASE-LIKE 1"/>
    <property type="match status" value="1"/>
</dbReference>
<feature type="domain" description="Pseudouridine synthase I TruA alpha/beta" evidence="6">
    <location>
        <begin position="144"/>
        <end position="245"/>
    </location>
</feature>
<dbReference type="GO" id="GO:0160147">
    <property type="term" value="F:tRNA pseudouridine(38-40) synthase activity"/>
    <property type="evidence" value="ECO:0007669"/>
    <property type="project" value="UniProtKB-EC"/>
</dbReference>
<dbReference type="EC" id="5.4.99.12" evidence="4"/>
<accession>A0ABW2PZV4</accession>
<organism evidence="7 8">
    <name type="scientific">Scopulibacillus cellulosilyticus</name>
    <dbReference type="NCBI Taxonomy" id="2665665"/>
    <lineage>
        <taxon>Bacteria</taxon>
        <taxon>Bacillati</taxon>
        <taxon>Bacillota</taxon>
        <taxon>Bacilli</taxon>
        <taxon>Bacillales</taxon>
        <taxon>Sporolactobacillaceae</taxon>
        <taxon>Scopulibacillus</taxon>
    </lineage>
</organism>
<comment type="subunit">
    <text evidence="4">Homodimer.</text>
</comment>
<dbReference type="Pfam" id="PF01416">
    <property type="entry name" value="PseudoU_synth_1"/>
    <property type="match status" value="2"/>
</dbReference>
<dbReference type="InterPro" id="IPR020094">
    <property type="entry name" value="TruA/RsuA/RluB/E/F_N"/>
</dbReference>
<evidence type="ECO:0000313" key="8">
    <source>
        <dbReference type="Proteomes" id="UP001596505"/>
    </source>
</evidence>
<proteinExistence type="inferred from homology"/>
<gene>
    <name evidence="4 7" type="primary">truA</name>
    <name evidence="7" type="ORF">ACFQRG_18295</name>
</gene>
<comment type="catalytic activity">
    <reaction evidence="4 5">
        <text>uridine(38/39/40) in tRNA = pseudouridine(38/39/40) in tRNA</text>
        <dbReference type="Rhea" id="RHEA:22376"/>
        <dbReference type="Rhea" id="RHEA-COMP:10085"/>
        <dbReference type="Rhea" id="RHEA-COMP:10087"/>
        <dbReference type="ChEBI" id="CHEBI:65314"/>
        <dbReference type="ChEBI" id="CHEBI:65315"/>
        <dbReference type="EC" id="5.4.99.12"/>
    </reaction>
</comment>
<dbReference type="Proteomes" id="UP001596505">
    <property type="component" value="Unassembled WGS sequence"/>
</dbReference>
<dbReference type="PIRSF" id="PIRSF001430">
    <property type="entry name" value="tRNA_psdUrid_synth"/>
    <property type="match status" value="1"/>
</dbReference>
<evidence type="ECO:0000256" key="4">
    <source>
        <dbReference type="HAMAP-Rule" id="MF_00171"/>
    </source>
</evidence>
<evidence type="ECO:0000313" key="7">
    <source>
        <dbReference type="EMBL" id="MFC7394877.1"/>
    </source>
</evidence>